<dbReference type="Pfam" id="PF09684">
    <property type="entry name" value="Tail_P2_I"/>
    <property type="match status" value="1"/>
</dbReference>
<organism evidence="1 2">
    <name type="scientific">Vibrio diazotrophicus</name>
    <dbReference type="NCBI Taxonomy" id="685"/>
    <lineage>
        <taxon>Bacteria</taxon>
        <taxon>Pseudomonadati</taxon>
        <taxon>Pseudomonadota</taxon>
        <taxon>Gammaproteobacteria</taxon>
        <taxon>Vibrionales</taxon>
        <taxon>Vibrionaceae</taxon>
        <taxon>Vibrio</taxon>
    </lineage>
</organism>
<evidence type="ECO:0000313" key="1">
    <source>
        <dbReference type="EMBL" id="PNH99231.1"/>
    </source>
</evidence>
<name>A0ABX4W6T7_VIBDI</name>
<dbReference type="EMBL" id="POSM01000032">
    <property type="protein sequence ID" value="PNH99231.1"/>
    <property type="molecule type" value="Genomic_DNA"/>
</dbReference>
<dbReference type="Proteomes" id="UP000236547">
    <property type="component" value="Unassembled WGS sequence"/>
</dbReference>
<sequence length="183" mass="20890">MSLLPVNATEFELALEKVMTSDMSSPIRDLWNPLKCPLELLWVLAITFQVDEWDEKWSESAKRNTLVEACLVHCIKGTPESIRRILRNAGYDAVDVVEGLTIATRDGSRTRNGHFYHGWDKAWAMYRIYLQRSITNQQSKQVKRLLNATAPLHCILAGLHFTEALFLHNGEIFRDGTYNRGAA</sequence>
<reference evidence="1 2" key="1">
    <citation type="submission" date="2018-01" db="EMBL/GenBank/DDBJ databases">
        <title>Draft genome sequences of six Vibrio diazotrophicus strains isolated from deep-sea sediments of the Baltic Sea.</title>
        <authorList>
            <person name="Castillo D."/>
            <person name="Vandieken V."/>
            <person name="Chiang O."/>
            <person name="Middelboe M."/>
        </authorList>
    </citation>
    <scope>NUCLEOTIDE SEQUENCE [LARGE SCALE GENOMIC DNA]</scope>
    <source>
        <strain evidence="1 2">65.10M</strain>
    </source>
</reference>
<accession>A0ABX4W6T7</accession>
<proteinExistence type="predicted"/>
<gene>
    <name evidence="1" type="ORF">C1O25_17925</name>
</gene>
<keyword evidence="2" id="KW-1185">Reference proteome</keyword>
<dbReference type="RefSeq" id="WP_102969337.1">
    <property type="nucleotide sequence ID" value="NZ_POSM01000032.1"/>
</dbReference>
<evidence type="ECO:0000313" key="2">
    <source>
        <dbReference type="Proteomes" id="UP000236547"/>
    </source>
</evidence>
<dbReference type="InterPro" id="IPR006521">
    <property type="entry name" value="Tail_protein_I"/>
</dbReference>
<comment type="caution">
    <text evidence="1">The sequence shown here is derived from an EMBL/GenBank/DDBJ whole genome shotgun (WGS) entry which is preliminary data.</text>
</comment>
<dbReference type="NCBIfam" id="TIGR01634">
    <property type="entry name" value="tail_P2_I"/>
    <property type="match status" value="1"/>
</dbReference>
<protein>
    <submittedName>
        <fullName evidence="1">Phage tail protein I</fullName>
    </submittedName>
</protein>